<dbReference type="EMBL" id="CAJDKC010000005">
    <property type="protein sequence ID" value="CAD0361887.1"/>
    <property type="molecule type" value="Genomic_DNA"/>
</dbReference>
<accession>A0A6V7FF86</accession>
<feature type="transmembrane region" description="Helical" evidence="1">
    <location>
        <begin position="62"/>
        <end position="80"/>
    </location>
</feature>
<gene>
    <name evidence="2" type="ORF">CFBP7900_36690</name>
</gene>
<protein>
    <submittedName>
        <fullName evidence="2">Uncharacterized protein</fullName>
    </submittedName>
</protein>
<evidence type="ECO:0000313" key="3">
    <source>
        <dbReference type="Proteomes" id="UP000587508"/>
    </source>
</evidence>
<evidence type="ECO:0000313" key="2">
    <source>
        <dbReference type="EMBL" id="CAD0361887.1"/>
    </source>
</evidence>
<keyword evidence="1" id="KW-0472">Membrane</keyword>
<sequence length="121" mass="13119">MSPRAALALIAGFVLVDGAASALPGWWNGDAADLVRFALLLVLIFVWLAADSRQHGYRRPMWLNIGMVLAWLVFIVIYLYRSRPAGRRLRATGGFLLAILASGLLFTLGCVVAESAFPSVS</sequence>
<reference evidence="2 3" key="1">
    <citation type="submission" date="2020-07" db="EMBL/GenBank/DDBJ databases">
        <authorList>
            <person name="Pothier F. J."/>
        </authorList>
    </citation>
    <scope>NUCLEOTIDE SEQUENCE [LARGE SCALE GENOMIC DNA]</scope>
    <source>
        <strain evidence="2 3">CFBP 7900</strain>
    </source>
</reference>
<name>A0A6V7FF86_9XANT</name>
<evidence type="ECO:0000256" key="1">
    <source>
        <dbReference type="SAM" id="Phobius"/>
    </source>
</evidence>
<keyword evidence="1" id="KW-1133">Transmembrane helix</keyword>
<comment type="caution">
    <text evidence="2">The sequence shown here is derived from an EMBL/GenBank/DDBJ whole genome shotgun (WGS) entry which is preliminary data.</text>
</comment>
<proteinExistence type="predicted"/>
<dbReference type="RefSeq" id="WP_023902616.1">
    <property type="nucleotide sequence ID" value="NZ_CAJDKC010000005.1"/>
</dbReference>
<feature type="transmembrane region" description="Helical" evidence="1">
    <location>
        <begin position="32"/>
        <end position="50"/>
    </location>
</feature>
<dbReference type="Proteomes" id="UP000587508">
    <property type="component" value="Unassembled WGS sequence"/>
</dbReference>
<keyword evidence="1" id="KW-0812">Transmembrane</keyword>
<dbReference type="AlphaFoldDB" id="A0A6V7FF86"/>
<feature type="transmembrane region" description="Helical" evidence="1">
    <location>
        <begin position="92"/>
        <end position="113"/>
    </location>
</feature>
<dbReference type="EMBL" id="CAJDKC010000005">
    <property type="protein sequence ID" value="CAD0361886.1"/>
    <property type="molecule type" value="Genomic_DNA"/>
</dbReference>
<organism evidence="2 3">
    <name type="scientific">Xanthomonas hortorum pv. carotae</name>
    <dbReference type="NCBI Taxonomy" id="487904"/>
    <lineage>
        <taxon>Bacteria</taxon>
        <taxon>Pseudomonadati</taxon>
        <taxon>Pseudomonadota</taxon>
        <taxon>Gammaproteobacteria</taxon>
        <taxon>Lysobacterales</taxon>
        <taxon>Lysobacteraceae</taxon>
        <taxon>Xanthomonas</taxon>
    </lineage>
</organism>